<evidence type="ECO:0000313" key="2">
    <source>
        <dbReference type="Proteomes" id="UP000639403"/>
    </source>
</evidence>
<reference evidence="1" key="1">
    <citation type="submission" date="2020-11" db="EMBL/GenBank/DDBJ databases">
        <authorList>
            <person name="Koelle M."/>
            <person name="Horta M.A.C."/>
            <person name="Nowrousian M."/>
            <person name="Ohm R.A."/>
            <person name="Benz P."/>
            <person name="Pilgard A."/>
        </authorList>
    </citation>
    <scope>NUCLEOTIDE SEQUENCE</scope>
    <source>
        <strain evidence="1">FPRL280</strain>
    </source>
</reference>
<evidence type="ECO:0000313" key="1">
    <source>
        <dbReference type="EMBL" id="KAF9813106.1"/>
    </source>
</evidence>
<accession>A0A8H7U1S3</accession>
<dbReference type="AlphaFoldDB" id="A0A8H7U1S3"/>
<reference evidence="1" key="2">
    <citation type="journal article" name="Front. Microbiol.">
        <title>Degradative Capacity of Two Strains of Rhodonia placenta: From Phenotype to Genotype.</title>
        <authorList>
            <person name="Kolle M."/>
            <person name="Horta M.A.C."/>
            <person name="Nowrousian M."/>
            <person name="Ohm R.A."/>
            <person name="Benz J.P."/>
            <person name="Pilgard A."/>
        </authorList>
    </citation>
    <scope>NUCLEOTIDE SEQUENCE</scope>
    <source>
        <strain evidence="1">FPRL280</strain>
    </source>
</reference>
<dbReference type="EMBL" id="JADOXO010000112">
    <property type="protein sequence ID" value="KAF9813106.1"/>
    <property type="molecule type" value="Genomic_DNA"/>
</dbReference>
<name>A0A8H7U1S3_9APHY</name>
<gene>
    <name evidence="1" type="ORF">IEO21_05766</name>
</gene>
<protein>
    <submittedName>
        <fullName evidence="1">Uncharacterized protein</fullName>
    </submittedName>
</protein>
<dbReference type="Proteomes" id="UP000639403">
    <property type="component" value="Unassembled WGS sequence"/>
</dbReference>
<organism evidence="1 2">
    <name type="scientific">Rhodonia placenta</name>
    <dbReference type="NCBI Taxonomy" id="104341"/>
    <lineage>
        <taxon>Eukaryota</taxon>
        <taxon>Fungi</taxon>
        <taxon>Dikarya</taxon>
        <taxon>Basidiomycota</taxon>
        <taxon>Agaricomycotina</taxon>
        <taxon>Agaricomycetes</taxon>
        <taxon>Polyporales</taxon>
        <taxon>Adustoporiaceae</taxon>
        <taxon>Rhodonia</taxon>
    </lineage>
</organism>
<proteinExistence type="predicted"/>
<comment type="caution">
    <text evidence="1">The sequence shown here is derived from an EMBL/GenBank/DDBJ whole genome shotgun (WGS) entry which is preliminary data.</text>
</comment>
<sequence>MPVWFRITAKPILIDLPSQSIHFSKVGQKLAAGVGSGAETATGSRSETGY</sequence>